<reference evidence="1 2" key="1">
    <citation type="journal article" date="2023" name="Sci. Data">
        <title>Genome assembly of the Korean intertidal mud-creeper Batillaria attramentaria.</title>
        <authorList>
            <person name="Patra A.K."/>
            <person name="Ho P.T."/>
            <person name="Jun S."/>
            <person name="Lee S.J."/>
            <person name="Kim Y."/>
            <person name="Won Y.J."/>
        </authorList>
    </citation>
    <scope>NUCLEOTIDE SEQUENCE [LARGE SCALE GENOMIC DNA]</scope>
    <source>
        <strain evidence="1">Wonlab-2016</strain>
    </source>
</reference>
<feature type="non-terminal residue" evidence="1">
    <location>
        <position position="1"/>
    </location>
</feature>
<accession>A0ABD0LHN2</accession>
<evidence type="ECO:0000313" key="2">
    <source>
        <dbReference type="Proteomes" id="UP001519460"/>
    </source>
</evidence>
<dbReference type="EMBL" id="JACVVK020000049">
    <property type="protein sequence ID" value="KAK7498703.1"/>
    <property type="molecule type" value="Genomic_DNA"/>
</dbReference>
<comment type="caution">
    <text evidence="1">The sequence shown here is derived from an EMBL/GenBank/DDBJ whole genome shotgun (WGS) entry which is preliminary data.</text>
</comment>
<dbReference type="AlphaFoldDB" id="A0ABD0LHN2"/>
<keyword evidence="2" id="KW-1185">Reference proteome</keyword>
<gene>
    <name evidence="1" type="ORF">BaRGS_00010080</name>
</gene>
<organism evidence="1 2">
    <name type="scientific">Batillaria attramentaria</name>
    <dbReference type="NCBI Taxonomy" id="370345"/>
    <lineage>
        <taxon>Eukaryota</taxon>
        <taxon>Metazoa</taxon>
        <taxon>Spiralia</taxon>
        <taxon>Lophotrochozoa</taxon>
        <taxon>Mollusca</taxon>
        <taxon>Gastropoda</taxon>
        <taxon>Caenogastropoda</taxon>
        <taxon>Sorbeoconcha</taxon>
        <taxon>Cerithioidea</taxon>
        <taxon>Batillariidae</taxon>
        <taxon>Batillaria</taxon>
    </lineage>
</organism>
<proteinExistence type="predicted"/>
<name>A0ABD0LHN2_9CAEN</name>
<sequence>EGTGENIQDYICRQQFRGYKIDYSSRGCSEGYAVEETFVMQYTPVDMVGPAYPSQQTGKDEHLSVTVLKLAFMEHDAKR</sequence>
<feature type="non-terminal residue" evidence="1">
    <location>
        <position position="79"/>
    </location>
</feature>
<evidence type="ECO:0000313" key="1">
    <source>
        <dbReference type="EMBL" id="KAK7498703.1"/>
    </source>
</evidence>
<protein>
    <submittedName>
        <fullName evidence="1">Uncharacterized protein</fullName>
    </submittedName>
</protein>
<dbReference type="Proteomes" id="UP001519460">
    <property type="component" value="Unassembled WGS sequence"/>
</dbReference>